<evidence type="ECO:0000256" key="1">
    <source>
        <dbReference type="ARBA" id="ARBA00004448"/>
    </source>
</evidence>
<evidence type="ECO:0000256" key="9">
    <source>
        <dbReference type="ARBA" id="ARBA00023128"/>
    </source>
</evidence>
<keyword evidence="9" id="KW-0496">Mitochondrion</keyword>
<accession>A0A2P6VS00</accession>
<feature type="compositionally biased region" description="Low complexity" evidence="11">
    <location>
        <begin position="149"/>
        <end position="173"/>
    </location>
</feature>
<evidence type="ECO:0000313" key="12">
    <source>
        <dbReference type="EMBL" id="PSC76847.1"/>
    </source>
</evidence>
<keyword evidence="7" id="KW-1133">Transmembrane helix</keyword>
<keyword evidence="5" id="KW-0999">Mitochondrion inner membrane</keyword>
<dbReference type="GO" id="GO:0008320">
    <property type="term" value="F:protein transmembrane transporter activity"/>
    <property type="evidence" value="ECO:0007669"/>
    <property type="project" value="TreeGrafter"/>
</dbReference>
<proteinExistence type="inferred from homology"/>
<keyword evidence="13" id="KW-1185">Reference proteome</keyword>
<protein>
    <submittedName>
        <fullName evidence="12">Mitochondrial import inner membrane translocase subunit TIM17-2-like</fullName>
    </submittedName>
</protein>
<sequence length="238" mass="24252">MSQGGPPVDHGREPCPDRILDDVGGAFGMGAVGGGMWHLLKGMKNSPSGHRFVGGIDAIRREAPRIGGSFAVWGGLFSTFDCTLVALRKKEDPWNSIAAGALTGGFLQLRTGLKSAGKSAVFGGVLLAMIEGVGILLTRVTAPPPAPVPMVEMPGPSPSSGKPMGAQPAAEMPAIPPPVAEAPLAAAAPASGGWLGGLFGGGKKEEESKPAAPTDLSEDRFSPPPMPNFGGTPEPQFR</sequence>
<evidence type="ECO:0000256" key="8">
    <source>
        <dbReference type="ARBA" id="ARBA00023010"/>
    </source>
</evidence>
<evidence type="ECO:0000256" key="2">
    <source>
        <dbReference type="ARBA" id="ARBA00008444"/>
    </source>
</evidence>
<dbReference type="OrthoDB" id="2261329at2759"/>
<comment type="subcellular location">
    <subcellularLocation>
        <location evidence="1">Mitochondrion inner membrane</location>
        <topology evidence="1">Multi-pass membrane protein</topology>
    </subcellularLocation>
</comment>
<keyword evidence="10" id="KW-0472">Membrane</keyword>
<dbReference type="PANTHER" id="PTHR10485:SF0">
    <property type="entry name" value="AT05822P-RELATED"/>
    <property type="match status" value="1"/>
</dbReference>
<keyword evidence="6" id="KW-0653">Protein transport</keyword>
<reference evidence="12 13" key="1">
    <citation type="journal article" date="2018" name="Plant J.">
        <title>Genome sequences of Chlorella sorokiniana UTEX 1602 and Micractinium conductrix SAG 241.80: implications to maltose excretion by a green alga.</title>
        <authorList>
            <person name="Arriola M.B."/>
            <person name="Velmurugan N."/>
            <person name="Zhang Y."/>
            <person name="Plunkett M.H."/>
            <person name="Hondzo H."/>
            <person name="Barney B.M."/>
        </authorList>
    </citation>
    <scope>NUCLEOTIDE SEQUENCE [LARGE SCALE GENOMIC DNA]</scope>
    <source>
        <strain evidence="12 13">SAG 241.80</strain>
    </source>
</reference>
<dbReference type="PANTHER" id="PTHR10485">
    <property type="entry name" value="MITOCHONDRIAL IMPORT INNER MEMBRANE TRANSLOCASE SUBUNIT TIM-17"/>
    <property type="match status" value="1"/>
</dbReference>
<evidence type="ECO:0000256" key="3">
    <source>
        <dbReference type="ARBA" id="ARBA00022448"/>
    </source>
</evidence>
<evidence type="ECO:0000256" key="10">
    <source>
        <dbReference type="ARBA" id="ARBA00023136"/>
    </source>
</evidence>
<feature type="region of interest" description="Disordered" evidence="11">
    <location>
        <begin position="195"/>
        <end position="238"/>
    </location>
</feature>
<dbReference type="AlphaFoldDB" id="A0A2P6VS00"/>
<organism evidence="12 13">
    <name type="scientific">Micractinium conductrix</name>
    <dbReference type="NCBI Taxonomy" id="554055"/>
    <lineage>
        <taxon>Eukaryota</taxon>
        <taxon>Viridiplantae</taxon>
        <taxon>Chlorophyta</taxon>
        <taxon>core chlorophytes</taxon>
        <taxon>Trebouxiophyceae</taxon>
        <taxon>Chlorellales</taxon>
        <taxon>Chlorellaceae</taxon>
        <taxon>Chlorella clade</taxon>
        <taxon>Micractinium</taxon>
    </lineage>
</organism>
<dbReference type="EMBL" id="LHPF02000001">
    <property type="protein sequence ID" value="PSC76847.1"/>
    <property type="molecule type" value="Genomic_DNA"/>
</dbReference>
<comment type="similarity">
    <text evidence="2">Belongs to the Tim17/Tim22/Tim23 family.</text>
</comment>
<dbReference type="Pfam" id="PF02466">
    <property type="entry name" value="Tim17"/>
    <property type="match status" value="1"/>
</dbReference>
<evidence type="ECO:0000256" key="4">
    <source>
        <dbReference type="ARBA" id="ARBA00022692"/>
    </source>
</evidence>
<evidence type="ECO:0000256" key="7">
    <source>
        <dbReference type="ARBA" id="ARBA00022989"/>
    </source>
</evidence>
<evidence type="ECO:0000256" key="5">
    <source>
        <dbReference type="ARBA" id="ARBA00022792"/>
    </source>
</evidence>
<dbReference type="STRING" id="554055.A0A2P6VS00"/>
<dbReference type="GO" id="GO:0005744">
    <property type="term" value="C:TIM23 mitochondrial import inner membrane translocase complex"/>
    <property type="evidence" value="ECO:0007669"/>
    <property type="project" value="TreeGrafter"/>
</dbReference>
<evidence type="ECO:0000313" key="13">
    <source>
        <dbReference type="Proteomes" id="UP000239649"/>
    </source>
</evidence>
<keyword evidence="4" id="KW-0812">Transmembrane</keyword>
<evidence type="ECO:0000256" key="6">
    <source>
        <dbReference type="ARBA" id="ARBA00022927"/>
    </source>
</evidence>
<evidence type="ECO:0000256" key="11">
    <source>
        <dbReference type="SAM" id="MobiDB-lite"/>
    </source>
</evidence>
<comment type="caution">
    <text evidence="12">The sequence shown here is derived from an EMBL/GenBank/DDBJ whole genome shotgun (WGS) entry which is preliminary data.</text>
</comment>
<feature type="region of interest" description="Disordered" evidence="11">
    <location>
        <begin position="148"/>
        <end position="176"/>
    </location>
</feature>
<keyword evidence="8" id="KW-0811">Translocation</keyword>
<name>A0A2P6VS00_9CHLO</name>
<keyword evidence="3" id="KW-0813">Transport</keyword>
<dbReference type="GO" id="GO:0030150">
    <property type="term" value="P:protein import into mitochondrial matrix"/>
    <property type="evidence" value="ECO:0007669"/>
    <property type="project" value="TreeGrafter"/>
</dbReference>
<gene>
    <name evidence="12" type="primary">g277</name>
    <name evidence="12" type="ORF">C2E20_0277</name>
</gene>
<dbReference type="Proteomes" id="UP000239649">
    <property type="component" value="Unassembled WGS sequence"/>
</dbReference>